<evidence type="ECO:0000256" key="1">
    <source>
        <dbReference type="SAM" id="MobiDB-lite"/>
    </source>
</evidence>
<dbReference type="RefSeq" id="WP_146396104.1">
    <property type="nucleotide sequence ID" value="NZ_SJPQ01000001.1"/>
</dbReference>
<dbReference type="Proteomes" id="UP000315440">
    <property type="component" value="Unassembled WGS sequence"/>
</dbReference>
<dbReference type="Pfam" id="PF01882">
    <property type="entry name" value="DUF58"/>
    <property type="match status" value="1"/>
</dbReference>
<evidence type="ECO:0000313" key="4">
    <source>
        <dbReference type="Proteomes" id="UP000315440"/>
    </source>
</evidence>
<comment type="caution">
    <text evidence="3">The sequence shown here is derived from an EMBL/GenBank/DDBJ whole genome shotgun (WGS) entry which is preliminary data.</text>
</comment>
<dbReference type="PANTHER" id="PTHR33608">
    <property type="entry name" value="BLL2464 PROTEIN"/>
    <property type="match status" value="1"/>
</dbReference>
<keyword evidence="4" id="KW-1185">Reference proteome</keyword>
<proteinExistence type="predicted"/>
<feature type="region of interest" description="Disordered" evidence="1">
    <location>
        <begin position="1"/>
        <end position="35"/>
    </location>
</feature>
<dbReference type="EMBL" id="SJPQ01000001">
    <property type="protein sequence ID" value="TWT89958.1"/>
    <property type="molecule type" value="Genomic_DNA"/>
</dbReference>
<dbReference type="Gene3D" id="3.40.50.410">
    <property type="entry name" value="von Willebrand factor, type A domain"/>
    <property type="match status" value="1"/>
</dbReference>
<name>A0A5C5ZSB0_9BACT</name>
<protein>
    <recommendedName>
        <fullName evidence="2">DUF58 domain-containing protein</fullName>
    </recommendedName>
</protein>
<accession>A0A5C5ZSB0</accession>
<dbReference type="PANTHER" id="PTHR33608:SF7">
    <property type="entry name" value="DUF58 DOMAIN-CONTAINING PROTEIN"/>
    <property type="match status" value="1"/>
</dbReference>
<dbReference type="InterPro" id="IPR002881">
    <property type="entry name" value="DUF58"/>
</dbReference>
<evidence type="ECO:0000259" key="2">
    <source>
        <dbReference type="Pfam" id="PF01882"/>
    </source>
</evidence>
<dbReference type="OrthoDB" id="9780819at2"/>
<dbReference type="SUPFAM" id="SSF53300">
    <property type="entry name" value="vWA-like"/>
    <property type="match status" value="1"/>
</dbReference>
<dbReference type="AlphaFoldDB" id="A0A5C5ZSB0"/>
<gene>
    <name evidence="3" type="ORF">Mal64_03400</name>
</gene>
<evidence type="ECO:0000313" key="3">
    <source>
        <dbReference type="EMBL" id="TWT89958.1"/>
    </source>
</evidence>
<sequence>MTPDSADYSRPEGSAPKGTSPERRAASPKAVPHKLDADQLSATLGRVGRLEVRARQTVEGLLGGLHRSPYFGRSLEFREHRQYAHGDDPRHVDWKVWARRDRLFVKQYEEDTNLRGTLLVDCSPSMSYGAETLVGGAAKDAAEGGRSKHEHAAIAACALAHLMLKQNDSVACVGFGDDLTRRAPHRSHHGHLMTIAGALAPEPEASSSASSPQPEGDAAARAMRAVAAEIPRRGVVVILSDLLGDLQAFAESLALLRSRGHDLVVLHVLHDDELDFPFDEPAEFVGLEGGDQVRANPRALRAGYLKAMDSFLQRAAQACRRQRADYLLMRTSEPIDAALGALLAGRDARSRRALPTTSRPGA</sequence>
<feature type="domain" description="DUF58" evidence="2">
    <location>
        <begin position="79"/>
        <end position="307"/>
    </location>
</feature>
<dbReference type="InterPro" id="IPR036465">
    <property type="entry name" value="vWFA_dom_sf"/>
</dbReference>
<reference evidence="3 4" key="1">
    <citation type="submission" date="2019-02" db="EMBL/GenBank/DDBJ databases">
        <title>Deep-cultivation of Planctomycetes and their phenomic and genomic characterization uncovers novel biology.</title>
        <authorList>
            <person name="Wiegand S."/>
            <person name="Jogler M."/>
            <person name="Boedeker C."/>
            <person name="Pinto D."/>
            <person name="Vollmers J."/>
            <person name="Rivas-Marin E."/>
            <person name="Kohn T."/>
            <person name="Peeters S.H."/>
            <person name="Heuer A."/>
            <person name="Rast P."/>
            <person name="Oberbeckmann S."/>
            <person name="Bunk B."/>
            <person name="Jeske O."/>
            <person name="Meyerdierks A."/>
            <person name="Storesund J.E."/>
            <person name="Kallscheuer N."/>
            <person name="Luecker S."/>
            <person name="Lage O.M."/>
            <person name="Pohl T."/>
            <person name="Merkel B.J."/>
            <person name="Hornburger P."/>
            <person name="Mueller R.-W."/>
            <person name="Bruemmer F."/>
            <person name="Labrenz M."/>
            <person name="Spormann A.M."/>
            <person name="Op Den Camp H."/>
            <person name="Overmann J."/>
            <person name="Amann R."/>
            <person name="Jetten M.S.M."/>
            <person name="Mascher T."/>
            <person name="Medema M.H."/>
            <person name="Devos D.P."/>
            <person name="Kaster A.-K."/>
            <person name="Ovreas L."/>
            <person name="Rohde M."/>
            <person name="Galperin M.Y."/>
            <person name="Jogler C."/>
        </authorList>
    </citation>
    <scope>NUCLEOTIDE SEQUENCE [LARGE SCALE GENOMIC DNA]</scope>
    <source>
        <strain evidence="3 4">Mal64</strain>
    </source>
</reference>
<organism evidence="3 4">
    <name type="scientific">Pseudobythopirellula maris</name>
    <dbReference type="NCBI Taxonomy" id="2527991"/>
    <lineage>
        <taxon>Bacteria</taxon>
        <taxon>Pseudomonadati</taxon>
        <taxon>Planctomycetota</taxon>
        <taxon>Planctomycetia</taxon>
        <taxon>Pirellulales</taxon>
        <taxon>Lacipirellulaceae</taxon>
        <taxon>Pseudobythopirellula</taxon>
    </lineage>
</organism>